<comment type="caution">
    <text evidence="1">The sequence shown here is derived from an EMBL/GenBank/DDBJ whole genome shotgun (WGS) entry which is preliminary data.</text>
</comment>
<accession>A0A542CUI8</accession>
<dbReference type="AlphaFoldDB" id="A0A542CUI8"/>
<dbReference type="InterPro" id="IPR006311">
    <property type="entry name" value="TAT_signal"/>
</dbReference>
<organism evidence="1 2">
    <name type="scientific">Amycolatopsis cihanbeyliensis</name>
    <dbReference type="NCBI Taxonomy" id="1128664"/>
    <lineage>
        <taxon>Bacteria</taxon>
        <taxon>Bacillati</taxon>
        <taxon>Actinomycetota</taxon>
        <taxon>Actinomycetes</taxon>
        <taxon>Pseudonocardiales</taxon>
        <taxon>Pseudonocardiaceae</taxon>
        <taxon>Amycolatopsis</taxon>
    </lineage>
</organism>
<sequence length="230" mass="24181">MSDTDVMEFTRRIFFSGAMAAPLLGQLGGGAATAAEGTEAGTAFALIDGLSELRLTTLALERLREEGIEVQAVAPASEILGADGSTVEGVTMPPEYGRVVIDLSGQPTDGRGRVRGGVRLRSEQTSMEITEVRGDLSDGRIFAFLKVNEDWVGEVPLYATDPAAVRLDLRPGAPTKPTTLRGSDVPITPTEEGLAAFEDAFGTSLFTATDVVLRGSGEAGAWPVPSWPDN</sequence>
<dbReference type="Proteomes" id="UP000320876">
    <property type="component" value="Unassembled WGS sequence"/>
</dbReference>
<proteinExistence type="predicted"/>
<name>A0A542CUI8_AMYCI</name>
<evidence type="ECO:0000313" key="2">
    <source>
        <dbReference type="Proteomes" id="UP000320876"/>
    </source>
</evidence>
<dbReference type="EMBL" id="VFML01000002">
    <property type="protein sequence ID" value="TQI94460.1"/>
    <property type="molecule type" value="Genomic_DNA"/>
</dbReference>
<reference evidence="1 2" key="1">
    <citation type="submission" date="2019-06" db="EMBL/GenBank/DDBJ databases">
        <title>Sequencing the genomes of 1000 actinobacteria strains.</title>
        <authorList>
            <person name="Klenk H.-P."/>
        </authorList>
    </citation>
    <scope>NUCLEOTIDE SEQUENCE [LARGE SCALE GENOMIC DNA]</scope>
    <source>
        <strain evidence="1 2">DSM 45679</strain>
    </source>
</reference>
<gene>
    <name evidence="1" type="ORF">FB471_6625</name>
</gene>
<protein>
    <submittedName>
        <fullName evidence="1">Uncharacterized protein</fullName>
    </submittedName>
</protein>
<keyword evidence="2" id="KW-1185">Reference proteome</keyword>
<dbReference type="PROSITE" id="PS51318">
    <property type="entry name" value="TAT"/>
    <property type="match status" value="1"/>
</dbReference>
<evidence type="ECO:0000313" key="1">
    <source>
        <dbReference type="EMBL" id="TQI94460.1"/>
    </source>
</evidence>